<protein>
    <recommendedName>
        <fullName evidence="3">Cupin 2 conserved barrel domain-containing protein</fullName>
    </recommendedName>
</protein>
<dbReference type="Gene3D" id="2.60.120.10">
    <property type="entry name" value="Jelly Rolls"/>
    <property type="match status" value="1"/>
</dbReference>
<sequence length="117" mass="13625">MTSMNQDYVPIPQFPACFDGQWKNITKNPHLKTIMKFKAGTTLPPHHFPSKAHITVLKGSIQIDDLESSQAYILRESEDCTIPALLVHEMQFTEDVEFEFELENLNELVIYWDLEER</sequence>
<reference evidence="1 2" key="1">
    <citation type="journal article" date="2016" name="Proc. Natl. Acad. Sci. U.S.A.">
        <title>Lipid metabolic changes in an early divergent fungus govern the establishment of a mutualistic symbiosis with endobacteria.</title>
        <authorList>
            <person name="Lastovetsky O.A."/>
            <person name="Gaspar M.L."/>
            <person name="Mondo S.J."/>
            <person name="LaButti K.M."/>
            <person name="Sandor L."/>
            <person name="Grigoriev I.V."/>
            <person name="Henry S.A."/>
            <person name="Pawlowska T.E."/>
        </authorList>
    </citation>
    <scope>NUCLEOTIDE SEQUENCE [LARGE SCALE GENOMIC DNA]</scope>
    <source>
        <strain evidence="1 2">ATCC 11559</strain>
    </source>
</reference>
<organism evidence="1 2">
    <name type="scientific">Rhizopus microsporus</name>
    <dbReference type="NCBI Taxonomy" id="58291"/>
    <lineage>
        <taxon>Eukaryota</taxon>
        <taxon>Fungi</taxon>
        <taxon>Fungi incertae sedis</taxon>
        <taxon>Mucoromycota</taxon>
        <taxon>Mucoromycotina</taxon>
        <taxon>Mucoromycetes</taxon>
        <taxon>Mucorales</taxon>
        <taxon>Mucorineae</taxon>
        <taxon>Rhizopodaceae</taxon>
        <taxon>Rhizopus</taxon>
    </lineage>
</organism>
<dbReference type="OrthoDB" id="2225991at2759"/>
<accession>A0A0A1N392</accession>
<proteinExistence type="predicted"/>
<evidence type="ECO:0000313" key="1">
    <source>
        <dbReference type="EMBL" id="ORE19059.1"/>
    </source>
</evidence>
<evidence type="ECO:0008006" key="3">
    <source>
        <dbReference type="Google" id="ProtNLM"/>
    </source>
</evidence>
<name>A0A0A1N392_RHIZD</name>
<dbReference type="EMBL" id="KV921317">
    <property type="protein sequence ID" value="ORE19059.1"/>
    <property type="molecule type" value="Genomic_DNA"/>
</dbReference>
<gene>
    <name evidence="1" type="ORF">BCV71DRAFT_255052</name>
</gene>
<dbReference type="Proteomes" id="UP000242381">
    <property type="component" value="Unassembled WGS sequence"/>
</dbReference>
<dbReference type="InterPro" id="IPR014710">
    <property type="entry name" value="RmlC-like_jellyroll"/>
</dbReference>
<dbReference type="VEuPathDB" id="FungiDB:BCV72DRAFT_338900"/>
<dbReference type="AlphaFoldDB" id="A0A0A1N392"/>
<dbReference type="SUPFAM" id="SSF51182">
    <property type="entry name" value="RmlC-like cupins"/>
    <property type="match status" value="1"/>
</dbReference>
<evidence type="ECO:0000313" key="2">
    <source>
        <dbReference type="Proteomes" id="UP000242381"/>
    </source>
</evidence>
<dbReference type="OMA" id="VIYWDLE"/>
<dbReference type="InterPro" id="IPR011051">
    <property type="entry name" value="RmlC_Cupin_sf"/>
</dbReference>